<proteinExistence type="predicted"/>
<dbReference type="RefSeq" id="WP_347925257.1">
    <property type="nucleotide sequence ID" value="NZ_CP157199.1"/>
</dbReference>
<feature type="signal peptide" evidence="3">
    <location>
        <begin position="1"/>
        <end position="19"/>
    </location>
</feature>
<dbReference type="Pfam" id="PF13715">
    <property type="entry name" value="CarbopepD_reg_2"/>
    <property type="match status" value="1"/>
</dbReference>
<feature type="chain" id="PRO_5043862505" evidence="3">
    <location>
        <begin position="20"/>
        <end position="456"/>
    </location>
</feature>
<accession>A0AAU7BV83</accession>
<dbReference type="Gene3D" id="2.60.40.1120">
    <property type="entry name" value="Carboxypeptidase-like, regulatory domain"/>
    <property type="match status" value="1"/>
</dbReference>
<reference evidence="4" key="1">
    <citation type="submission" date="2024-05" db="EMBL/GenBank/DDBJ databases">
        <title>Pontimicrobium maritimus sp. nov., isolated form sea water.</title>
        <authorList>
            <person name="Muhammad N."/>
            <person name="Vuong T.Q."/>
            <person name="Han H.L."/>
            <person name="Kim S.-G."/>
        </authorList>
    </citation>
    <scope>NUCLEOTIDE SEQUENCE</scope>
    <source>
        <strain evidence="4">SW4</strain>
    </source>
</reference>
<dbReference type="PANTHER" id="PTHR24412:SF489">
    <property type="entry name" value="RING FINGER DOMAIN AND KELCH REPEAT-CONTAINING PROTEIN DDB_G0271372"/>
    <property type="match status" value="1"/>
</dbReference>
<keyword evidence="2" id="KW-0677">Repeat</keyword>
<dbReference type="InterPro" id="IPR008969">
    <property type="entry name" value="CarboxyPept-like_regulatory"/>
</dbReference>
<keyword evidence="3" id="KW-0732">Signal</keyword>
<name>A0AAU7BV83_9FLAO</name>
<evidence type="ECO:0000256" key="2">
    <source>
        <dbReference type="ARBA" id="ARBA00022737"/>
    </source>
</evidence>
<dbReference type="SUPFAM" id="SSF117281">
    <property type="entry name" value="Kelch motif"/>
    <property type="match status" value="1"/>
</dbReference>
<dbReference type="Pfam" id="PF24681">
    <property type="entry name" value="Kelch_KLHDC2_KLHL20_DRC7"/>
    <property type="match status" value="1"/>
</dbReference>
<dbReference type="AlphaFoldDB" id="A0AAU7BV83"/>
<gene>
    <name evidence="4" type="ORF">ABGB03_04690</name>
</gene>
<evidence type="ECO:0000256" key="1">
    <source>
        <dbReference type="ARBA" id="ARBA00022441"/>
    </source>
</evidence>
<dbReference type="SUPFAM" id="SSF49464">
    <property type="entry name" value="Carboxypeptidase regulatory domain-like"/>
    <property type="match status" value="1"/>
</dbReference>
<dbReference type="InterPro" id="IPR015915">
    <property type="entry name" value="Kelch-typ_b-propeller"/>
</dbReference>
<protein>
    <submittedName>
        <fullName evidence="4">Kelch repeat-containing protein</fullName>
    </submittedName>
</protein>
<evidence type="ECO:0000256" key="3">
    <source>
        <dbReference type="SAM" id="SignalP"/>
    </source>
</evidence>
<organism evidence="4">
    <name type="scientific">Pontimicrobium sp. SW4</name>
    <dbReference type="NCBI Taxonomy" id="3153519"/>
    <lineage>
        <taxon>Bacteria</taxon>
        <taxon>Pseudomonadati</taxon>
        <taxon>Bacteroidota</taxon>
        <taxon>Flavobacteriia</taxon>
        <taxon>Flavobacteriales</taxon>
        <taxon>Flavobacteriaceae</taxon>
        <taxon>Pontimicrobium</taxon>
    </lineage>
</organism>
<sequence>MQKIYVSVLLVLVSYTLQAQQVVTILDSDTKQIISDVNIKIKETDKGFATNNKGVFTINSTDNLKNSDILIISHINYYPEKITFNKIKELNYTIYLLKNYSSLDEIVVSAKEKRIRRREQLIKFRKVTTMPKGLFAFGASQKDGKVIITGGEKSIVTNSFGEITSKDKVNEFGTSMEKMLESMIIKANWKNYSSKVHVYDLNKNMWSDINKKNIKRAFHNSHIYDNKLYVVGGKRVSNLKGKEYLENRIEILNLDKNTKTIDDVNPHKAVNFASFIYKDNLIVLGGSIKSTIGDIKTFSKEVHALNLQTGLWYNIGNMPIPKETQGVLIEDTIFLIGGYNNDPTNNIETFNLKTGRWTKEGELFQSMINPGVFAIENMIYIFNDGTFFTYNIKTKRLSEYKIKLDLHSPKIFLNNNKLYLFGGFSVDDFSVIPSNSVFSIELSEFENFKIIKSKIL</sequence>
<keyword evidence="1" id="KW-0880">Kelch repeat</keyword>
<dbReference type="PANTHER" id="PTHR24412">
    <property type="entry name" value="KELCH PROTEIN"/>
    <property type="match status" value="1"/>
</dbReference>
<dbReference type="EMBL" id="CP157199">
    <property type="protein sequence ID" value="XBG62200.1"/>
    <property type="molecule type" value="Genomic_DNA"/>
</dbReference>
<dbReference type="Gene3D" id="2.120.10.80">
    <property type="entry name" value="Kelch-type beta propeller"/>
    <property type="match status" value="2"/>
</dbReference>
<evidence type="ECO:0000313" key="4">
    <source>
        <dbReference type="EMBL" id="XBG62200.1"/>
    </source>
</evidence>